<gene>
    <name evidence="3" type="ORF">PFISCL1PPCAC_11872</name>
</gene>
<dbReference type="EMBL" id="BTSY01000003">
    <property type="protein sequence ID" value="GMT20575.1"/>
    <property type="molecule type" value="Genomic_DNA"/>
</dbReference>
<sequence length="149" mass="16926">SFPLLSVVDRVRTVQEENRRARDAAAKLRIQAEALIKEAETIEKQASYRLSNSLNMIEFEIQQNEIDDKLLHNRLANMAAPPPSTTFVPIVAPKLPAPKKGEIVSEYISETIDYGNGIQVTTQKDIQHSERSKKSGRKSKKSKRSRRRK</sequence>
<feature type="coiled-coil region" evidence="1">
    <location>
        <begin position="11"/>
        <end position="45"/>
    </location>
</feature>
<name>A0AAV5VPH1_9BILA</name>
<dbReference type="AlphaFoldDB" id="A0AAV5VPH1"/>
<feature type="compositionally biased region" description="Basic residues" evidence="2">
    <location>
        <begin position="134"/>
        <end position="149"/>
    </location>
</feature>
<accession>A0AAV5VPH1</accession>
<evidence type="ECO:0000256" key="1">
    <source>
        <dbReference type="SAM" id="Coils"/>
    </source>
</evidence>
<dbReference type="Proteomes" id="UP001432322">
    <property type="component" value="Unassembled WGS sequence"/>
</dbReference>
<evidence type="ECO:0000256" key="2">
    <source>
        <dbReference type="SAM" id="MobiDB-lite"/>
    </source>
</evidence>
<comment type="caution">
    <text evidence="3">The sequence shown here is derived from an EMBL/GenBank/DDBJ whole genome shotgun (WGS) entry which is preliminary data.</text>
</comment>
<feature type="non-terminal residue" evidence="3">
    <location>
        <position position="1"/>
    </location>
</feature>
<keyword evidence="4" id="KW-1185">Reference proteome</keyword>
<keyword evidence="1" id="KW-0175">Coiled coil</keyword>
<proteinExistence type="predicted"/>
<evidence type="ECO:0000313" key="3">
    <source>
        <dbReference type="EMBL" id="GMT20575.1"/>
    </source>
</evidence>
<reference evidence="3" key="1">
    <citation type="submission" date="2023-10" db="EMBL/GenBank/DDBJ databases">
        <title>Genome assembly of Pristionchus species.</title>
        <authorList>
            <person name="Yoshida K."/>
            <person name="Sommer R.J."/>
        </authorList>
    </citation>
    <scope>NUCLEOTIDE SEQUENCE</scope>
    <source>
        <strain evidence="3">RS5133</strain>
    </source>
</reference>
<evidence type="ECO:0000313" key="4">
    <source>
        <dbReference type="Proteomes" id="UP001432322"/>
    </source>
</evidence>
<organism evidence="3 4">
    <name type="scientific">Pristionchus fissidentatus</name>
    <dbReference type="NCBI Taxonomy" id="1538716"/>
    <lineage>
        <taxon>Eukaryota</taxon>
        <taxon>Metazoa</taxon>
        <taxon>Ecdysozoa</taxon>
        <taxon>Nematoda</taxon>
        <taxon>Chromadorea</taxon>
        <taxon>Rhabditida</taxon>
        <taxon>Rhabditina</taxon>
        <taxon>Diplogasteromorpha</taxon>
        <taxon>Diplogasteroidea</taxon>
        <taxon>Neodiplogasteridae</taxon>
        <taxon>Pristionchus</taxon>
    </lineage>
</organism>
<protein>
    <submittedName>
        <fullName evidence="3">Uncharacterized protein</fullName>
    </submittedName>
</protein>
<feature type="region of interest" description="Disordered" evidence="2">
    <location>
        <begin position="118"/>
        <end position="149"/>
    </location>
</feature>